<dbReference type="SUPFAM" id="SSF55729">
    <property type="entry name" value="Acyl-CoA N-acyltransferases (Nat)"/>
    <property type="match status" value="1"/>
</dbReference>
<dbReference type="GO" id="GO:0044038">
    <property type="term" value="P:cell wall macromolecule biosynthetic process"/>
    <property type="evidence" value="ECO:0007669"/>
    <property type="project" value="InterPro"/>
</dbReference>
<proteinExistence type="predicted"/>
<dbReference type="Pfam" id="PF13480">
    <property type="entry name" value="Acetyltransf_6"/>
    <property type="match status" value="1"/>
</dbReference>
<dbReference type="EMBL" id="LBTR01000045">
    <property type="protein sequence ID" value="KKQ43636.1"/>
    <property type="molecule type" value="Genomic_DNA"/>
</dbReference>
<evidence type="ECO:0000313" key="2">
    <source>
        <dbReference type="EMBL" id="KKQ43636.1"/>
    </source>
</evidence>
<comment type="caution">
    <text evidence="2">The sequence shown here is derived from an EMBL/GenBank/DDBJ whole genome shotgun (WGS) entry which is preliminary data.</text>
</comment>
<evidence type="ECO:0000313" key="3">
    <source>
        <dbReference type="Proteomes" id="UP000034603"/>
    </source>
</evidence>
<evidence type="ECO:0000259" key="1">
    <source>
        <dbReference type="Pfam" id="PF13480"/>
    </source>
</evidence>
<accession>A0A0G0KSU8</accession>
<dbReference type="PROSITE" id="PS51191">
    <property type="entry name" value="FEMABX"/>
    <property type="match status" value="1"/>
</dbReference>
<dbReference type="AlphaFoldDB" id="A0A0G0KSU8"/>
<dbReference type="Proteomes" id="UP000034603">
    <property type="component" value="Unassembled WGS sequence"/>
</dbReference>
<protein>
    <recommendedName>
        <fullName evidence="1">BioF2-like acetyltransferase domain-containing protein</fullName>
    </recommendedName>
</protein>
<feature type="domain" description="BioF2-like acetyltransferase" evidence="1">
    <location>
        <begin position="21"/>
        <end position="82"/>
    </location>
</feature>
<dbReference type="InterPro" id="IPR003447">
    <property type="entry name" value="FEMABX"/>
</dbReference>
<dbReference type="InterPro" id="IPR038740">
    <property type="entry name" value="BioF2-like_GNAT_dom"/>
</dbReference>
<dbReference type="GO" id="GO:0016755">
    <property type="term" value="F:aminoacyltransferase activity"/>
    <property type="evidence" value="ECO:0007669"/>
    <property type="project" value="InterPro"/>
</dbReference>
<sequence>MHHKIKFLPKYFGSSNIPVVSLYTLSGEFVGANVSVIWKNTAYYWGVGVTQFGQKNLASNILVIEMLKFIQELGVSKFNFGGVWDERIPNINKGWKGIDYFKRGFGGNYVYLPIVNSK</sequence>
<gene>
    <name evidence="2" type="ORF">US62_C0045G0008</name>
</gene>
<dbReference type="Gene3D" id="3.40.630.30">
    <property type="match status" value="1"/>
</dbReference>
<reference evidence="2 3" key="1">
    <citation type="journal article" date="2015" name="Nature">
        <title>rRNA introns, odd ribosomes, and small enigmatic genomes across a large radiation of phyla.</title>
        <authorList>
            <person name="Brown C.T."/>
            <person name="Hug L.A."/>
            <person name="Thomas B.C."/>
            <person name="Sharon I."/>
            <person name="Castelle C.J."/>
            <person name="Singh A."/>
            <person name="Wilkins M.J."/>
            <person name="Williams K.H."/>
            <person name="Banfield J.F."/>
        </authorList>
    </citation>
    <scope>NUCLEOTIDE SEQUENCE [LARGE SCALE GENOMIC DNA]</scope>
</reference>
<dbReference type="InterPro" id="IPR016181">
    <property type="entry name" value="Acyl_CoA_acyltransferase"/>
</dbReference>
<organism evidence="2 3">
    <name type="scientific">Candidatus Woesebacteria bacterium GW2011_GWA1_37_8</name>
    <dbReference type="NCBI Taxonomy" id="1618546"/>
    <lineage>
        <taxon>Bacteria</taxon>
        <taxon>Candidatus Woeseibacteriota</taxon>
    </lineage>
</organism>
<name>A0A0G0KSU8_9BACT</name>